<feature type="chain" id="PRO_5001741862" evidence="3">
    <location>
        <begin position="32"/>
        <end position="1186"/>
    </location>
</feature>
<feature type="signal peptide" evidence="3">
    <location>
        <begin position="1"/>
        <end position="31"/>
    </location>
</feature>
<dbReference type="Gene3D" id="2.60.40.1220">
    <property type="match status" value="2"/>
</dbReference>
<dbReference type="InterPro" id="IPR001119">
    <property type="entry name" value="SLH_dom"/>
</dbReference>
<dbReference type="AlphaFoldDB" id="A0A078MB24"/>
<evidence type="ECO:0000256" key="1">
    <source>
        <dbReference type="ARBA" id="ARBA00022729"/>
    </source>
</evidence>
<sequence>MANQPKKYQKFVATAATATLVASAIVPVASAAEKKFTDIERYAQETQDAIYSLVDRGVITGKSDSIFAPAESITRGQVVKMLGRYLVNEGVAEVPADWASKVRFTDLPVNYKDQDLVKNAAVVFDNGVFKGSNGKLNASNNISRENMALVLDRAITALNGKSLVQLAKEEGLKGNVKDLNTAKAEARDAILALNAFGISAVDNFNPKTDVNRAQFALFLERTIESVLSDTTEQLVEKAVVAGNALPKPEDVTKDNAADAQEKVDYAQKALDKAQKALNEDKELNSEQKLALQQKLDKVKDQIAAVKKAIEDTKVEAGIKSAKAINDTLVEVKFGKELDRDFIREAELSGKYFVVYAEGETVRGNVIKSEKINFNKDGKSAEFNLQKSIESGKKYYVALLDGANHEVADVVYTYGPTELKEATKTPEFEVSAVADKIYVKYSTKMKDAAKDVKNYTVYDEGGQKLGELVDFLEKGSEGKWVNLNDKKEVEFTLSKDSDKKLLAGKTYKLVVTADVKTDDNKTLAEDKRTIKVKTPSIDAASPAAKVARIVNEKTLDLIFDQDIVAPDGKVNLNKAQLNLKTTTGKTVDMDKFDKAVVEGDNKIRVTFDEKVFDKGLTYKVDMPANVVQNGIFTNAMNKATTELTAKAQDNVAIAGMKAQIIADPKNDAKADLVLTFDQVPNLKDFDQKEIVLYDGRDKYILNSDAKVKVYGGDTSGKSIIVEDVANFEMGNDALAVQADATYDIEIAKNTLKTDTFDDAVPAVNKEKLKASTKGISVSAPVVDKVRLQSAEKIEIQFEEDIKGDVSASDITLKAFVANRSDIFDGESTLKEVSGAGYYDVKLSGDKLTITAKEGVKFPTSLENLDVTIDKDSFTNTSGKVGNKEIKINDGSTSTVKAKNVVDNAAPMIVSVYAKNANTVEVTYSEDVALQGKEKDVASLFFADKGENASIGAEYSSNGNDKATITFKEKFAKASTDLSVVTLKYSKGNSYYIQDKSSNKMDTTTIKGFYKDSSSDLGSSSNVENGGNDDVASSSEFSALKAAITKANDVNTKGYTADSVKAFKDSITAAQKVYDNNKSTSKEVTNAKADLEKAQANLVKENETGDTVKASTLSAKAVAQTISVTTGVTIKVANLNEDQKNKKMTTTFKGQTYEFVENDMNPQLLEIVLPGSVTQADVDNLDITFTAK</sequence>
<keyword evidence="2" id="KW-0175">Coiled coil</keyword>
<dbReference type="InterPro" id="IPR014755">
    <property type="entry name" value="Cu-Rt/internalin_Ig-like"/>
</dbReference>
<dbReference type="HOGENOM" id="CLU_272346_0_0_9"/>
<feature type="coiled-coil region" evidence="2">
    <location>
        <begin position="1075"/>
        <end position="1102"/>
    </location>
</feature>
<name>A0A078MB24_9BACL</name>
<organism evidence="5">
    <name type="scientific">Metalysinibacillus saudimassiliensis</name>
    <dbReference type="NCBI Taxonomy" id="1461583"/>
    <lineage>
        <taxon>Bacteria</taxon>
        <taxon>Bacillati</taxon>
        <taxon>Bacillota</taxon>
        <taxon>Bacilli</taxon>
        <taxon>Bacillales</taxon>
        <taxon>Caryophanaceae</taxon>
        <taxon>Metalysinibacillus</taxon>
    </lineage>
</organism>
<keyword evidence="1 3" id="KW-0732">Signal</keyword>
<dbReference type="EMBL" id="LN483074">
    <property type="protein sequence ID" value="CEA01891.1"/>
    <property type="molecule type" value="Genomic_DNA"/>
</dbReference>
<protein>
    <submittedName>
        <fullName evidence="5">S-layer protein</fullName>
    </submittedName>
</protein>
<dbReference type="Pfam" id="PF07554">
    <property type="entry name" value="FIVAR"/>
    <property type="match status" value="1"/>
</dbReference>
<dbReference type="PROSITE" id="PS51272">
    <property type="entry name" value="SLH"/>
    <property type="match status" value="1"/>
</dbReference>
<reference evidence="5" key="1">
    <citation type="submission" date="2014-07" db="EMBL/GenBank/DDBJ databases">
        <authorList>
            <person name="Urmite Genomes Urmite Genomes"/>
        </authorList>
    </citation>
    <scope>NUCLEOTIDE SEQUENCE</scope>
    <source>
        <strain evidence="5">13S34_air</strain>
    </source>
</reference>
<dbReference type="Gene3D" id="1.20.1270.90">
    <property type="entry name" value="AF1782-like"/>
    <property type="match status" value="1"/>
</dbReference>
<gene>
    <name evidence="5" type="primary">ctc_5</name>
    <name evidence="5" type="ORF">BN1050_01060</name>
</gene>
<proteinExistence type="predicted"/>
<dbReference type="PATRIC" id="fig|1461583.4.peg.1021"/>
<dbReference type="Pfam" id="PF00395">
    <property type="entry name" value="SLH"/>
    <property type="match status" value="2"/>
</dbReference>
<feature type="coiled-coil region" evidence="2">
    <location>
        <begin position="256"/>
        <end position="315"/>
    </location>
</feature>
<evidence type="ECO:0000259" key="4">
    <source>
        <dbReference type="PROSITE" id="PS51272"/>
    </source>
</evidence>
<feature type="domain" description="SLH" evidence="4">
    <location>
        <begin position="33"/>
        <end position="96"/>
    </location>
</feature>
<accession>A0A078MB24</accession>
<evidence type="ECO:0000313" key="5">
    <source>
        <dbReference type="EMBL" id="CEA01891.1"/>
    </source>
</evidence>
<evidence type="ECO:0000256" key="2">
    <source>
        <dbReference type="SAM" id="Coils"/>
    </source>
</evidence>
<evidence type="ECO:0000256" key="3">
    <source>
        <dbReference type="SAM" id="SignalP"/>
    </source>
</evidence>